<proteinExistence type="predicted"/>
<evidence type="ECO:0000313" key="2">
    <source>
        <dbReference type="Proteomes" id="UP000034588"/>
    </source>
</evidence>
<gene>
    <name evidence="1" type="ORF">UY48_C0006G0016</name>
</gene>
<protein>
    <submittedName>
        <fullName evidence="1">Uncharacterized protein</fullName>
    </submittedName>
</protein>
<sequence>MNKLTIRKPTTIPPDVYTPSNDVYDGDRLVARIRATHHMGKYQILWVLGCSGLNAEKVPQSPMLMEEIKSTIWKLWSEIGSVTMGVEIPSVD</sequence>
<name>A0A0G1W2L8_9BACT</name>
<dbReference type="Proteomes" id="UP000034588">
    <property type="component" value="Unassembled WGS sequence"/>
</dbReference>
<comment type="caution">
    <text evidence="1">The sequence shown here is derived from an EMBL/GenBank/DDBJ whole genome shotgun (WGS) entry which is preliminary data.</text>
</comment>
<dbReference type="AlphaFoldDB" id="A0A0G1W2L8"/>
<evidence type="ECO:0000313" key="1">
    <source>
        <dbReference type="EMBL" id="KKW12963.1"/>
    </source>
</evidence>
<accession>A0A0G1W2L8</accession>
<organism evidence="1 2">
    <name type="scientific">Candidatus Gottesmanbacteria bacterium GW2011_GWB1_49_7</name>
    <dbReference type="NCBI Taxonomy" id="1618448"/>
    <lineage>
        <taxon>Bacteria</taxon>
        <taxon>Candidatus Gottesmaniibacteriota</taxon>
    </lineage>
</organism>
<reference evidence="1 2" key="1">
    <citation type="journal article" date="2015" name="Nature">
        <title>rRNA introns, odd ribosomes, and small enigmatic genomes across a large radiation of phyla.</title>
        <authorList>
            <person name="Brown C.T."/>
            <person name="Hug L.A."/>
            <person name="Thomas B.C."/>
            <person name="Sharon I."/>
            <person name="Castelle C.J."/>
            <person name="Singh A."/>
            <person name="Wilkins M.J."/>
            <person name="Williams K.H."/>
            <person name="Banfield J.F."/>
        </authorList>
    </citation>
    <scope>NUCLEOTIDE SEQUENCE [LARGE SCALE GENOMIC DNA]</scope>
</reference>
<dbReference type="EMBL" id="LCQD01000006">
    <property type="protein sequence ID" value="KKW12963.1"/>
    <property type="molecule type" value="Genomic_DNA"/>
</dbReference>